<feature type="region of interest" description="Disordered" evidence="3">
    <location>
        <begin position="361"/>
        <end position="385"/>
    </location>
</feature>
<dbReference type="InterPro" id="IPR045274">
    <property type="entry name" value="WAK-like"/>
</dbReference>
<keyword evidence="2" id="KW-0067">ATP-binding</keyword>
<organism evidence="5 6">
    <name type="scientific">Nelumbo nucifera</name>
    <name type="common">Sacred lotus</name>
    <dbReference type="NCBI Taxonomy" id="4432"/>
    <lineage>
        <taxon>Eukaryota</taxon>
        <taxon>Viridiplantae</taxon>
        <taxon>Streptophyta</taxon>
        <taxon>Embryophyta</taxon>
        <taxon>Tracheophyta</taxon>
        <taxon>Spermatophyta</taxon>
        <taxon>Magnoliopsida</taxon>
        <taxon>Proteales</taxon>
        <taxon>Nelumbonaceae</taxon>
        <taxon>Nelumbo</taxon>
    </lineage>
</organism>
<keyword evidence="1" id="KW-0547">Nucleotide-binding</keyword>
<dbReference type="Proteomes" id="UP000607653">
    <property type="component" value="Unassembled WGS sequence"/>
</dbReference>
<dbReference type="PROSITE" id="PS50011">
    <property type="entry name" value="PROTEIN_KINASE_DOM"/>
    <property type="match status" value="1"/>
</dbReference>
<reference evidence="5 6" key="1">
    <citation type="journal article" date="2020" name="Mol. Biol. Evol.">
        <title>Distinct Expression and Methylation Patterns for Genes with Different Fates following a Single Whole-Genome Duplication in Flowering Plants.</title>
        <authorList>
            <person name="Shi T."/>
            <person name="Rahmani R.S."/>
            <person name="Gugger P.F."/>
            <person name="Wang M."/>
            <person name="Li H."/>
            <person name="Zhang Y."/>
            <person name="Li Z."/>
            <person name="Wang Q."/>
            <person name="Van de Peer Y."/>
            <person name="Marchal K."/>
            <person name="Chen J."/>
        </authorList>
    </citation>
    <scope>NUCLEOTIDE SEQUENCE [LARGE SCALE GENOMIC DNA]</scope>
    <source>
        <tissue evidence="5">Leaf</tissue>
    </source>
</reference>
<evidence type="ECO:0000313" key="5">
    <source>
        <dbReference type="EMBL" id="DAD42578.1"/>
    </source>
</evidence>
<dbReference type="SUPFAM" id="SSF56112">
    <property type="entry name" value="Protein kinase-like (PK-like)"/>
    <property type="match status" value="1"/>
</dbReference>
<keyword evidence="6" id="KW-1185">Reference proteome</keyword>
<name>A0A822ZLF3_NELNU</name>
<dbReference type="InterPro" id="IPR000719">
    <property type="entry name" value="Prot_kinase_dom"/>
</dbReference>
<evidence type="ECO:0000256" key="2">
    <source>
        <dbReference type="ARBA" id="ARBA00022840"/>
    </source>
</evidence>
<comment type="caution">
    <text evidence="5">The sequence shown here is derived from an EMBL/GenBank/DDBJ whole genome shotgun (WGS) entry which is preliminary data.</text>
</comment>
<protein>
    <recommendedName>
        <fullName evidence="4">Protein kinase domain-containing protein</fullName>
    </recommendedName>
</protein>
<dbReference type="EMBL" id="DUZY01000006">
    <property type="protein sequence ID" value="DAD42578.1"/>
    <property type="molecule type" value="Genomic_DNA"/>
</dbReference>
<dbReference type="FunFam" id="1.10.510.10:FF:000084">
    <property type="entry name" value="Wall-associated receptor kinase 2"/>
    <property type="match status" value="1"/>
</dbReference>
<dbReference type="SMART" id="SM00220">
    <property type="entry name" value="S_TKc"/>
    <property type="match status" value="1"/>
</dbReference>
<dbReference type="InterPro" id="IPR011009">
    <property type="entry name" value="Kinase-like_dom_sf"/>
</dbReference>
<dbReference type="GO" id="GO:0007166">
    <property type="term" value="P:cell surface receptor signaling pathway"/>
    <property type="evidence" value="ECO:0007669"/>
    <property type="project" value="InterPro"/>
</dbReference>
<evidence type="ECO:0000313" key="6">
    <source>
        <dbReference type="Proteomes" id="UP000607653"/>
    </source>
</evidence>
<dbReference type="FunFam" id="3.30.200.20:FF:001332">
    <property type="entry name" value="Wall-associated receptor kinase-like 10"/>
    <property type="match status" value="1"/>
</dbReference>
<dbReference type="InterPro" id="IPR008271">
    <property type="entry name" value="Ser/Thr_kinase_AS"/>
</dbReference>
<dbReference type="GO" id="GO:0004672">
    <property type="term" value="F:protein kinase activity"/>
    <property type="evidence" value="ECO:0007669"/>
    <property type="project" value="InterPro"/>
</dbReference>
<dbReference type="PANTHER" id="PTHR27005:SF515">
    <property type="entry name" value="WALL-ASSOCIATED RECEPTOR KINASE-LIKE 10-RELATED"/>
    <property type="match status" value="1"/>
</dbReference>
<evidence type="ECO:0000259" key="4">
    <source>
        <dbReference type="PROSITE" id="PS50011"/>
    </source>
</evidence>
<accession>A0A822ZLF3</accession>
<gene>
    <name evidence="5" type="ORF">HUJ06_000808</name>
</gene>
<dbReference type="AlphaFoldDB" id="A0A822ZLF3"/>
<sequence length="385" mass="43652">MGLGVVLILASYWLYKVLKKRQIKNRRESYFKRNGGLLLHQQVSTKEGNVEKVKLFTAEELEKATDQYNENRILGQGGQGTVYKVKKSKIVDESQLEQFINEVVILSQVNHRNVVKLLGCCLEVEILLLVYEFISGGTLSYNIHHQSENIPLSWDNRLRIAREVAGAIAYLHSAASVPIYHRDIKSSNILLDDKGRAKVSDFGTSRSIEIDKTHLTTIVQGTFGYLDPEYFQSSQFTDKSDVYSFGVVLVELLTGEKPISSIRQAEEKNLVTYFVSSMEENHLFEILDTHVIKEGRKEDLQKIAYLAKRCLSLKGKERPTMKKVALKLESLRSFEGHSQIQQNIQEVECMVDESYGPWSATGRTSSKNGIISQQEEKPLLLNSSS</sequence>
<dbReference type="PROSITE" id="PS00108">
    <property type="entry name" value="PROTEIN_KINASE_ST"/>
    <property type="match status" value="1"/>
</dbReference>
<dbReference type="Gene3D" id="1.10.510.10">
    <property type="entry name" value="Transferase(Phosphotransferase) domain 1"/>
    <property type="match status" value="1"/>
</dbReference>
<proteinExistence type="predicted"/>
<dbReference type="Gene3D" id="3.30.200.20">
    <property type="entry name" value="Phosphorylase Kinase, domain 1"/>
    <property type="match status" value="1"/>
</dbReference>
<dbReference type="GO" id="GO:0005524">
    <property type="term" value="F:ATP binding"/>
    <property type="evidence" value="ECO:0007669"/>
    <property type="project" value="UniProtKB-KW"/>
</dbReference>
<feature type="compositionally biased region" description="Polar residues" evidence="3">
    <location>
        <begin position="361"/>
        <end position="373"/>
    </location>
</feature>
<evidence type="ECO:0000256" key="3">
    <source>
        <dbReference type="SAM" id="MobiDB-lite"/>
    </source>
</evidence>
<dbReference type="Pfam" id="PF00069">
    <property type="entry name" value="Pkinase"/>
    <property type="match status" value="1"/>
</dbReference>
<evidence type="ECO:0000256" key="1">
    <source>
        <dbReference type="ARBA" id="ARBA00022741"/>
    </source>
</evidence>
<feature type="domain" description="Protein kinase" evidence="4">
    <location>
        <begin position="68"/>
        <end position="340"/>
    </location>
</feature>
<dbReference type="PANTHER" id="PTHR27005">
    <property type="entry name" value="WALL-ASSOCIATED RECEPTOR KINASE-LIKE 21"/>
    <property type="match status" value="1"/>
</dbReference>